<dbReference type="AlphaFoldDB" id="A0AAN6DZ54"/>
<keyword evidence="1" id="KW-0808">Transferase</keyword>
<reference evidence="1" key="1">
    <citation type="journal article" date="2022" name="bioRxiv">
        <title>Deciphering the potential niche of two novel black yeast fungi from a biological soil crust based on their genomes, phenotypes, and melanin regulation.</title>
        <authorList>
            <consortium name="DOE Joint Genome Institute"/>
            <person name="Carr E.C."/>
            <person name="Barton Q."/>
            <person name="Grambo S."/>
            <person name="Sullivan M."/>
            <person name="Renfro C.M."/>
            <person name="Kuo A."/>
            <person name="Pangilinan J."/>
            <person name="Lipzen A."/>
            <person name="Keymanesh K."/>
            <person name="Savage E."/>
            <person name="Barry K."/>
            <person name="Grigoriev I.V."/>
            <person name="Riekhof W.R."/>
            <person name="Harris S.S."/>
        </authorList>
    </citation>
    <scope>NUCLEOTIDE SEQUENCE</scope>
    <source>
        <strain evidence="1">JF 03-4F</strain>
    </source>
</reference>
<sequence>MNVMEPDDNFTDEGFDIGSSTASYVTSIATEIREGIEEYGRRYAAYGKHFYGLPIDQEEQERNDLQHSKFLFLYEGRLHLAPVVEDPHHILDLGTGNGTWAIQMADAFPSASVTGVDIAAVQPTWVPPNCQFEIMDVESDWEFPKGVYDLIHARELIFAIRDWPALISQAREHLRPGGYLELSVTVPEIGCDDGTCPPDSCYREMSAVHFQIADAMGVDGRAAKKWKAQLESQGFEDVHERIYKIPTNRWPKDKRLKTIGALEVANFLQYSSAGFERGSVALLGKDPAELQVVLAHARKEVLDRNIHSYVYFYNVYGRRPPSSIGD</sequence>
<dbReference type="InterPro" id="IPR029063">
    <property type="entry name" value="SAM-dependent_MTases_sf"/>
</dbReference>
<keyword evidence="1" id="KW-0489">Methyltransferase</keyword>
<dbReference type="EMBL" id="MU404353">
    <property type="protein sequence ID" value="KAI1613982.1"/>
    <property type="molecule type" value="Genomic_DNA"/>
</dbReference>
<dbReference type="Proteomes" id="UP001203852">
    <property type="component" value="Unassembled WGS sequence"/>
</dbReference>
<keyword evidence="2" id="KW-1185">Reference proteome</keyword>
<dbReference type="CDD" id="cd02440">
    <property type="entry name" value="AdoMet_MTases"/>
    <property type="match status" value="1"/>
</dbReference>
<dbReference type="GO" id="GO:0032259">
    <property type="term" value="P:methylation"/>
    <property type="evidence" value="ECO:0007669"/>
    <property type="project" value="UniProtKB-KW"/>
</dbReference>
<dbReference type="SUPFAM" id="SSF53335">
    <property type="entry name" value="S-adenosyl-L-methionine-dependent methyltransferases"/>
    <property type="match status" value="1"/>
</dbReference>
<dbReference type="Pfam" id="PF13489">
    <property type="entry name" value="Methyltransf_23"/>
    <property type="match status" value="1"/>
</dbReference>
<dbReference type="GO" id="GO:0008168">
    <property type="term" value="F:methyltransferase activity"/>
    <property type="evidence" value="ECO:0007669"/>
    <property type="project" value="UniProtKB-KW"/>
</dbReference>
<name>A0AAN6DZ54_9EURO</name>
<comment type="caution">
    <text evidence="1">The sequence shown here is derived from an EMBL/GenBank/DDBJ whole genome shotgun (WGS) entry which is preliminary data.</text>
</comment>
<accession>A0AAN6DZ54</accession>
<protein>
    <submittedName>
        <fullName evidence="1">S-adenosyl-L-methionine-dependent methyltransferase</fullName>
    </submittedName>
</protein>
<dbReference type="PANTHER" id="PTHR43591:SF31">
    <property type="entry name" value="LAEA-LIKE, PUTATIVE (AFU_ORTHOLOGUE AFUA_8G01930)-RELATED"/>
    <property type="match status" value="1"/>
</dbReference>
<dbReference type="Gene3D" id="3.40.50.150">
    <property type="entry name" value="Vaccinia Virus protein VP39"/>
    <property type="match status" value="1"/>
</dbReference>
<organism evidence="1 2">
    <name type="scientific">Exophiala viscosa</name>
    <dbReference type="NCBI Taxonomy" id="2486360"/>
    <lineage>
        <taxon>Eukaryota</taxon>
        <taxon>Fungi</taxon>
        <taxon>Dikarya</taxon>
        <taxon>Ascomycota</taxon>
        <taxon>Pezizomycotina</taxon>
        <taxon>Eurotiomycetes</taxon>
        <taxon>Chaetothyriomycetidae</taxon>
        <taxon>Chaetothyriales</taxon>
        <taxon>Herpotrichiellaceae</taxon>
        <taxon>Exophiala</taxon>
    </lineage>
</organism>
<evidence type="ECO:0000313" key="1">
    <source>
        <dbReference type="EMBL" id="KAI1613982.1"/>
    </source>
</evidence>
<dbReference type="PANTHER" id="PTHR43591">
    <property type="entry name" value="METHYLTRANSFERASE"/>
    <property type="match status" value="1"/>
</dbReference>
<proteinExistence type="predicted"/>
<gene>
    <name evidence="1" type="ORF">EDD36DRAFT_211952</name>
</gene>
<evidence type="ECO:0000313" key="2">
    <source>
        <dbReference type="Proteomes" id="UP001203852"/>
    </source>
</evidence>